<comment type="subcellular location">
    <subcellularLocation>
        <location evidence="3">Cytoplasm</location>
    </subcellularLocation>
    <subcellularLocation>
        <location evidence="2">Nucleus</location>
    </subcellularLocation>
</comment>
<gene>
    <name evidence="12" type="ORF">MONBRDRAFT_28172</name>
</gene>
<dbReference type="EMBL" id="CH991565">
    <property type="protein sequence ID" value="EDQ86501.1"/>
    <property type="molecule type" value="Genomic_DNA"/>
</dbReference>
<dbReference type="InParanoid" id="A9V7E6"/>
<dbReference type="Pfam" id="PF08574">
    <property type="entry name" value="Iwr1"/>
    <property type="match status" value="1"/>
</dbReference>
<keyword evidence="9" id="KW-0539">Nucleus</keyword>
<dbReference type="InterPro" id="IPR040218">
    <property type="entry name" value="SLC7A6OS"/>
</dbReference>
<dbReference type="RefSeq" id="XP_001748614.1">
    <property type="nucleotide sequence ID" value="XM_001748562.1"/>
</dbReference>
<evidence type="ECO:0000256" key="4">
    <source>
        <dbReference type="ARBA" id="ARBA00010218"/>
    </source>
</evidence>
<feature type="domain" description="Transcription factor Iwr1" evidence="11">
    <location>
        <begin position="262"/>
        <end position="321"/>
    </location>
</feature>
<dbReference type="PANTHER" id="PTHR31196:SF2">
    <property type="entry name" value="RNA POLYMERASE II NUCLEAR LOCALIZATION PROTEIN SLC7A6OS-RELATED"/>
    <property type="match status" value="1"/>
</dbReference>
<evidence type="ECO:0000256" key="5">
    <source>
        <dbReference type="ARBA" id="ARBA00017036"/>
    </source>
</evidence>
<evidence type="ECO:0000259" key="11">
    <source>
        <dbReference type="Pfam" id="PF08574"/>
    </source>
</evidence>
<evidence type="ECO:0000256" key="8">
    <source>
        <dbReference type="ARBA" id="ARBA00022927"/>
    </source>
</evidence>
<dbReference type="FunCoup" id="A9V7E6">
    <property type="interactions" value="1200"/>
</dbReference>
<dbReference type="GO" id="GO:0005737">
    <property type="term" value="C:cytoplasm"/>
    <property type="evidence" value="ECO:0007669"/>
    <property type="project" value="UniProtKB-SubCell"/>
</dbReference>
<dbReference type="GeneID" id="5893972"/>
<keyword evidence="13" id="KW-1185">Reference proteome</keyword>
<keyword evidence="6" id="KW-0813">Transport</keyword>
<dbReference type="GO" id="GO:0032502">
    <property type="term" value="P:developmental process"/>
    <property type="evidence" value="ECO:0000318"/>
    <property type="project" value="GO_Central"/>
</dbReference>
<evidence type="ECO:0000313" key="12">
    <source>
        <dbReference type="EMBL" id="EDQ86501.1"/>
    </source>
</evidence>
<feature type="compositionally biased region" description="Acidic residues" evidence="10">
    <location>
        <begin position="292"/>
        <end position="310"/>
    </location>
</feature>
<accession>A9V7E6</accession>
<comment type="similarity">
    <text evidence="4">Belongs to the IWR1/SLC7A6OS family.</text>
</comment>
<feature type="region of interest" description="Disordered" evidence="10">
    <location>
        <begin position="292"/>
        <end position="344"/>
    </location>
</feature>
<evidence type="ECO:0000313" key="13">
    <source>
        <dbReference type="Proteomes" id="UP000001357"/>
    </source>
</evidence>
<dbReference type="InterPro" id="IPR013883">
    <property type="entry name" value="TF_Iwr1_dom"/>
</dbReference>
<keyword evidence="8" id="KW-0653">Protein transport</keyword>
<dbReference type="AlphaFoldDB" id="A9V7E6"/>
<evidence type="ECO:0000256" key="7">
    <source>
        <dbReference type="ARBA" id="ARBA00022490"/>
    </source>
</evidence>
<feature type="region of interest" description="Disordered" evidence="10">
    <location>
        <begin position="234"/>
        <end position="259"/>
    </location>
</feature>
<evidence type="ECO:0000256" key="10">
    <source>
        <dbReference type="SAM" id="MobiDB-lite"/>
    </source>
</evidence>
<evidence type="ECO:0000256" key="9">
    <source>
        <dbReference type="ARBA" id="ARBA00023242"/>
    </source>
</evidence>
<dbReference type="GO" id="GO:0015031">
    <property type="term" value="P:protein transport"/>
    <property type="evidence" value="ECO:0007669"/>
    <property type="project" value="UniProtKB-KW"/>
</dbReference>
<dbReference type="PANTHER" id="PTHR31196">
    <property type="entry name" value="RNA POLYMERASE II NUCLEAR LOCALIZATION PROTEIN SLC7A6OS-RELATED"/>
    <property type="match status" value="1"/>
</dbReference>
<feature type="compositionally biased region" description="Acidic residues" evidence="10">
    <location>
        <begin position="382"/>
        <end position="396"/>
    </location>
</feature>
<evidence type="ECO:0000256" key="3">
    <source>
        <dbReference type="ARBA" id="ARBA00004496"/>
    </source>
</evidence>
<organism evidence="12 13">
    <name type="scientific">Monosiga brevicollis</name>
    <name type="common">Choanoflagellate</name>
    <dbReference type="NCBI Taxonomy" id="81824"/>
    <lineage>
        <taxon>Eukaryota</taxon>
        <taxon>Choanoflagellata</taxon>
        <taxon>Craspedida</taxon>
        <taxon>Salpingoecidae</taxon>
        <taxon>Monosiga</taxon>
    </lineage>
</organism>
<protein>
    <recommendedName>
        <fullName evidence="5">Probable RNA polymerase II nuclear localization protein SLC7A6OS</fullName>
    </recommendedName>
</protein>
<sequence>MADATAADLAAKMEPQGSVAAAAGPRRVVVRVKRRHDEDPWQAFELQGKRSKQVSHAVYHRIQTVRANQDTGPSQSELLRRIKEQDPELFKAHGSKSALKERAGASVKQHNTGSAAATRARKARFQKVEAVRVLGSLSTKQDSAPDTKRAAAKRQPSPPASSTTPGTDPTSDDDVQLVEIETAGVQADRASNIMSAMTLSANGIPLVSRTLDAAEQRYRAQAATTRRQAILSRLPGTTGPATSIRRPTDTEPPVQTQEAPSEYVYDYYVTTDDANIDFSVDELEMQQWFDSLPDDADEPKYSDDDDSNEEDNWRNDYPDEESDVDVDPYDSDEPSSGRRYLAGPTAVDLSTQAHASVLGWKADPQLFGELSRWTEGAFVPDLGEDLEDDIDDEDPDALDHSQDSDDMEWS</sequence>
<feature type="compositionally biased region" description="Low complexity" evidence="10">
    <location>
        <begin position="1"/>
        <end position="10"/>
    </location>
</feature>
<keyword evidence="7" id="KW-0963">Cytoplasm</keyword>
<evidence type="ECO:0000256" key="2">
    <source>
        <dbReference type="ARBA" id="ARBA00004123"/>
    </source>
</evidence>
<evidence type="ECO:0000256" key="6">
    <source>
        <dbReference type="ARBA" id="ARBA00022448"/>
    </source>
</evidence>
<feature type="region of interest" description="Disordered" evidence="10">
    <location>
        <begin position="134"/>
        <end position="177"/>
    </location>
</feature>
<reference evidence="12 13" key="1">
    <citation type="journal article" date="2008" name="Nature">
        <title>The genome of the choanoflagellate Monosiga brevicollis and the origin of metazoans.</title>
        <authorList>
            <consortium name="JGI Sequencing"/>
            <person name="King N."/>
            <person name="Westbrook M.J."/>
            <person name="Young S.L."/>
            <person name="Kuo A."/>
            <person name="Abedin M."/>
            <person name="Chapman J."/>
            <person name="Fairclough S."/>
            <person name="Hellsten U."/>
            <person name="Isogai Y."/>
            <person name="Letunic I."/>
            <person name="Marr M."/>
            <person name="Pincus D."/>
            <person name="Putnam N."/>
            <person name="Rokas A."/>
            <person name="Wright K.J."/>
            <person name="Zuzow R."/>
            <person name="Dirks W."/>
            <person name="Good M."/>
            <person name="Goodstein D."/>
            <person name="Lemons D."/>
            <person name="Li W."/>
            <person name="Lyons J.B."/>
            <person name="Morris A."/>
            <person name="Nichols S."/>
            <person name="Richter D.J."/>
            <person name="Salamov A."/>
            <person name="Bork P."/>
            <person name="Lim W.A."/>
            <person name="Manning G."/>
            <person name="Miller W.T."/>
            <person name="McGinnis W."/>
            <person name="Shapiro H."/>
            <person name="Tjian R."/>
            <person name="Grigoriev I.V."/>
            <person name="Rokhsar D."/>
        </authorList>
    </citation>
    <scope>NUCLEOTIDE SEQUENCE [LARGE SCALE GENOMIC DNA]</scope>
    <source>
        <strain evidence="13">MX1 / ATCC 50154</strain>
    </source>
</reference>
<dbReference type="KEGG" id="mbr:MONBRDRAFT_28172"/>
<feature type="compositionally biased region" description="Low complexity" evidence="10">
    <location>
        <begin position="160"/>
        <end position="169"/>
    </location>
</feature>
<proteinExistence type="inferred from homology"/>
<feature type="compositionally biased region" description="Acidic residues" evidence="10">
    <location>
        <begin position="318"/>
        <end position="333"/>
    </location>
</feature>
<name>A9V7E6_MONBE</name>
<dbReference type="GO" id="GO:0005634">
    <property type="term" value="C:nucleus"/>
    <property type="evidence" value="ECO:0007669"/>
    <property type="project" value="UniProtKB-SubCell"/>
</dbReference>
<dbReference type="STRING" id="81824.A9V7E6"/>
<feature type="region of interest" description="Disordered" evidence="10">
    <location>
        <begin position="1"/>
        <end position="24"/>
    </location>
</feature>
<feature type="region of interest" description="Disordered" evidence="10">
    <location>
        <begin position="91"/>
        <end position="122"/>
    </location>
</feature>
<comment type="function">
    <text evidence="1">Directs RNA polymerase II nuclear import.</text>
</comment>
<evidence type="ECO:0000256" key="1">
    <source>
        <dbReference type="ARBA" id="ARBA00003202"/>
    </source>
</evidence>
<dbReference type="Proteomes" id="UP000001357">
    <property type="component" value="Unassembled WGS sequence"/>
</dbReference>
<feature type="region of interest" description="Disordered" evidence="10">
    <location>
        <begin position="378"/>
        <end position="410"/>
    </location>
</feature>